<keyword evidence="16" id="KW-1185">Reference proteome</keyword>
<dbReference type="InterPro" id="IPR017850">
    <property type="entry name" value="Alkaline_phosphatase_core_sf"/>
</dbReference>
<evidence type="ECO:0000313" key="15">
    <source>
        <dbReference type="EMBL" id="KAH6593417.1"/>
    </source>
</evidence>
<dbReference type="Pfam" id="PF04987">
    <property type="entry name" value="PigN"/>
    <property type="match status" value="1"/>
</dbReference>
<feature type="transmembrane region" description="Helical" evidence="13">
    <location>
        <begin position="798"/>
        <end position="821"/>
    </location>
</feature>
<keyword evidence="8 13" id="KW-0256">Endoplasmic reticulum</keyword>
<feature type="transmembrane region" description="Helical" evidence="13">
    <location>
        <begin position="480"/>
        <end position="496"/>
    </location>
</feature>
<keyword evidence="5 13" id="KW-0337">GPI-anchor biosynthesis</keyword>
<feature type="transmembrane region" description="Helical" evidence="13">
    <location>
        <begin position="689"/>
        <end position="707"/>
    </location>
</feature>
<dbReference type="InterPro" id="IPR007070">
    <property type="entry name" value="GPI_EtnP_transferase_1"/>
</dbReference>
<comment type="subcellular location">
    <subcellularLocation>
        <location evidence="1 13">Endoplasmic reticulum membrane</location>
        <topology evidence="1 13">Multi-pass membrane protein</topology>
    </subcellularLocation>
</comment>
<dbReference type="CDD" id="cd16020">
    <property type="entry name" value="GPI_EPT_1"/>
    <property type="match status" value="1"/>
</dbReference>
<keyword evidence="9 13" id="KW-1133">Transmembrane helix</keyword>
<evidence type="ECO:0000256" key="2">
    <source>
        <dbReference type="ARBA" id="ARBA00004687"/>
    </source>
</evidence>
<feature type="transmembrane region" description="Helical" evidence="13">
    <location>
        <begin position="841"/>
        <end position="864"/>
    </location>
</feature>
<evidence type="ECO:0000259" key="14">
    <source>
        <dbReference type="Pfam" id="PF04987"/>
    </source>
</evidence>
<evidence type="ECO:0000256" key="4">
    <source>
        <dbReference type="ARBA" id="ARBA00020831"/>
    </source>
</evidence>
<comment type="pathway">
    <text evidence="2 13">Glycolipid biosynthesis; glycosylphosphatidylinositol-anchor biosynthesis.</text>
</comment>
<keyword evidence="7 13" id="KW-0812">Transmembrane</keyword>
<feature type="transmembrane region" description="Helical" evidence="13">
    <location>
        <begin position="502"/>
        <end position="519"/>
    </location>
</feature>
<evidence type="ECO:0000256" key="10">
    <source>
        <dbReference type="ARBA" id="ARBA00023136"/>
    </source>
</evidence>
<evidence type="ECO:0000256" key="6">
    <source>
        <dbReference type="ARBA" id="ARBA00022679"/>
    </source>
</evidence>
<dbReference type="SUPFAM" id="SSF53649">
    <property type="entry name" value="Alkaline phosphatase-like"/>
    <property type="match status" value="1"/>
</dbReference>
<accession>A0ABQ8FAC5</accession>
<feature type="transmembrane region" description="Helical" evidence="13">
    <location>
        <begin position="658"/>
        <end position="677"/>
    </location>
</feature>
<evidence type="ECO:0000256" key="3">
    <source>
        <dbReference type="ARBA" id="ARBA00008400"/>
    </source>
</evidence>
<feature type="transmembrane region" description="Helical" evidence="13">
    <location>
        <begin position="876"/>
        <end position="895"/>
    </location>
</feature>
<comment type="function">
    <text evidence="12 13">Ethanolamine phosphate transferase involved in glycosylphosphatidylinositol-anchor biosynthesis. Transfers ethanolamine phosphate to the first alpha-1,4-linked mannose of the glycosylphosphatidylinositol precursor of GPI-anchor.</text>
</comment>
<feature type="transmembrane region" description="Helical" evidence="13">
    <location>
        <begin position="907"/>
        <end position="937"/>
    </location>
</feature>
<feature type="transmembrane region" description="Helical" evidence="13">
    <location>
        <begin position="563"/>
        <end position="580"/>
    </location>
</feature>
<proteinExistence type="inferred from homology"/>
<sequence length="947" mass="106459">MKSVASLLLLGIVFHAIYSWSIFDIYFRSPLVHGMSPVEPPSPAPAKRLLFIVADGLRADKLFENHMDRSPFLKTKVLQSGRWGVSHTRVPTESRPGHVALIAGFYEDVSAVTKGWKTNPVNFDSVFNRSRHTWSFGSPDILPMFAYGASDPARVDMFMYEAEHEDFGKNDSSLLDTWVFDHFEQLLKSSETNSTLSSLLHSDKIVFFLHLLGIDTSGHSHRPNSPEYYANINIVDKGVERVETMLQEFYNNDGQTATVFTADHGMGNRGVHGDGHPDNTKTPLIAWGAGISAPSATHTTGHDSISKGWGLGDLERNDVNQADIAPLMSTLIGIPFPVNSVGVLPISYLDSTDEYKAQAVFGNAKQILAQYLIKTEQKRRTELIFKPFQPLARYASILTKIQSLIDNNKFEEAENTSTKLIQTCIDGLRYYQTYDWLFLRSIISFGYVGWIVYSTIFMLYTYLPTDTKRPSAIPTQSSMVNILCAIIFFGFAVLLFFKDSPIAYYVYVIFPIYFWGESFKQREFVTSIVRTPWSHGRTNVLGYTVAYVVILEILVYTYFRREVLSLCLISAGMIWPFMMPQKFCARHSNLVLAWRITSISTSVFTLLPVEVTQDIRLVLLGGTLVFLSGLAALYLIPKYTATALPSTQSRMASNKPQSLRTITLLLGVLGVSFMVLYSTTQSLDAKQGLPIVNSVISWMILGSCAVIPMIDGVSGSQHYLRRLVVIYLSFAPLFVLLSISYEVLFFFFFSATILSWMLLEKQLYYFDNKIYQGESYSEIVQADQNTGLRPLRMTDMRIAGFFISFFFSHISISFFGTGNIASLSSFSLESVYRFTTVFNPFLMASLLVLKILIPFFLLSSVFGILSRVLDLPSFSLFLLVLSTTDIMTLNFFFLVRDDGSWLEIGTTISHFIIASAFIVFQIVLFSVSHVLVGKVLIPHGVNSKKGN</sequence>
<feature type="transmembrane region" description="Helical" evidence="13">
    <location>
        <begin position="615"/>
        <end position="637"/>
    </location>
</feature>
<evidence type="ECO:0000256" key="12">
    <source>
        <dbReference type="ARBA" id="ARBA00024850"/>
    </source>
</evidence>
<evidence type="ECO:0000313" key="16">
    <source>
        <dbReference type="Proteomes" id="UP001648503"/>
    </source>
</evidence>
<feature type="domain" description="GPI ethanolamine phosphate transferase 1 C-terminal" evidence="14">
    <location>
        <begin position="426"/>
        <end position="900"/>
    </location>
</feature>
<dbReference type="InterPro" id="IPR037671">
    <property type="entry name" value="PIGN_N"/>
</dbReference>
<evidence type="ECO:0000256" key="1">
    <source>
        <dbReference type="ARBA" id="ARBA00004477"/>
    </source>
</evidence>
<name>A0ABQ8FAC5_9FUNG</name>
<feature type="transmembrane region" description="Helical" evidence="13">
    <location>
        <begin position="437"/>
        <end position="460"/>
    </location>
</feature>
<dbReference type="PANTHER" id="PTHR12250:SF0">
    <property type="entry name" value="GPI ETHANOLAMINE PHOSPHATE TRANSFERASE 1"/>
    <property type="match status" value="1"/>
</dbReference>
<comment type="caution">
    <text evidence="15">The sequence shown here is derived from an EMBL/GenBank/DDBJ whole genome shotgun (WGS) entry which is preliminary data.</text>
</comment>
<dbReference type="Pfam" id="PF01663">
    <property type="entry name" value="Phosphodiest"/>
    <property type="match status" value="1"/>
</dbReference>
<keyword evidence="11" id="KW-0325">Glycoprotein</keyword>
<organism evidence="15 16">
    <name type="scientific">Batrachochytrium salamandrivorans</name>
    <dbReference type="NCBI Taxonomy" id="1357716"/>
    <lineage>
        <taxon>Eukaryota</taxon>
        <taxon>Fungi</taxon>
        <taxon>Fungi incertae sedis</taxon>
        <taxon>Chytridiomycota</taxon>
        <taxon>Chytridiomycota incertae sedis</taxon>
        <taxon>Chytridiomycetes</taxon>
        <taxon>Rhizophydiales</taxon>
        <taxon>Rhizophydiales incertae sedis</taxon>
        <taxon>Batrachochytrium</taxon>
    </lineage>
</organism>
<evidence type="ECO:0000256" key="7">
    <source>
        <dbReference type="ARBA" id="ARBA00022692"/>
    </source>
</evidence>
<evidence type="ECO:0000256" key="11">
    <source>
        <dbReference type="ARBA" id="ARBA00023180"/>
    </source>
</evidence>
<dbReference type="InterPro" id="IPR017852">
    <property type="entry name" value="GPI_EtnP_transferase_1_C"/>
</dbReference>
<dbReference type="Proteomes" id="UP001648503">
    <property type="component" value="Unassembled WGS sequence"/>
</dbReference>
<evidence type="ECO:0000256" key="13">
    <source>
        <dbReference type="RuleBase" id="RU367138"/>
    </source>
</evidence>
<evidence type="ECO:0000256" key="5">
    <source>
        <dbReference type="ARBA" id="ARBA00022502"/>
    </source>
</evidence>
<dbReference type="InterPro" id="IPR002591">
    <property type="entry name" value="Phosphodiest/P_Trfase"/>
</dbReference>
<evidence type="ECO:0000256" key="8">
    <source>
        <dbReference type="ARBA" id="ARBA00022824"/>
    </source>
</evidence>
<keyword evidence="10 13" id="KW-0472">Membrane</keyword>
<feature type="transmembrane region" description="Helical" evidence="13">
    <location>
        <begin position="540"/>
        <end position="557"/>
    </location>
</feature>
<gene>
    <name evidence="15" type="ORF">BASA50_007368</name>
</gene>
<feature type="transmembrane region" description="Helical" evidence="13">
    <location>
        <begin position="592"/>
        <end position="609"/>
    </location>
</feature>
<keyword evidence="6 13" id="KW-0808">Transferase</keyword>
<dbReference type="EC" id="2.-.-.-" evidence="13"/>
<comment type="similarity">
    <text evidence="3 13">Belongs to the PIGG/PIGN/PIGO family. PIGN subfamily.</text>
</comment>
<dbReference type="EMBL" id="JAFCIX010000356">
    <property type="protein sequence ID" value="KAH6593417.1"/>
    <property type="molecule type" value="Genomic_DNA"/>
</dbReference>
<reference evidence="15 16" key="1">
    <citation type="submission" date="2021-02" db="EMBL/GenBank/DDBJ databases">
        <title>Variation within the Batrachochytrium salamandrivorans European outbreak.</title>
        <authorList>
            <person name="Kelly M."/>
            <person name="Pasmans F."/>
            <person name="Shea T.P."/>
            <person name="Munoz J.F."/>
            <person name="Carranza S."/>
            <person name="Cuomo C.A."/>
            <person name="Martel A."/>
        </authorList>
    </citation>
    <scope>NUCLEOTIDE SEQUENCE [LARGE SCALE GENOMIC DNA]</scope>
    <source>
        <strain evidence="15 16">AMFP18/2</strain>
    </source>
</reference>
<dbReference type="Gene3D" id="3.40.720.10">
    <property type="entry name" value="Alkaline Phosphatase, subunit A"/>
    <property type="match status" value="1"/>
</dbReference>
<feature type="transmembrane region" description="Helical" evidence="13">
    <location>
        <begin position="719"/>
        <end position="737"/>
    </location>
</feature>
<protein>
    <recommendedName>
        <fullName evidence="4 13">GPI ethanolamine phosphate transferase 1</fullName>
        <ecNumber evidence="13">2.-.-.-</ecNumber>
    </recommendedName>
</protein>
<evidence type="ECO:0000256" key="9">
    <source>
        <dbReference type="ARBA" id="ARBA00022989"/>
    </source>
</evidence>
<dbReference type="PANTHER" id="PTHR12250">
    <property type="entry name" value="PHOSPHATIDYLINOSITOL GLYCAN, CLASS N"/>
    <property type="match status" value="1"/>
</dbReference>